<sequence length="107" mass="11461">MLLPLRPPPLVAPRVASNRSSITAQPDAGWSSQSPCSLIGHAVFLIALRICLVLTALYAPSKKVSLTVGFGEDDRYPSNTIICTVPASDMDVKHSFVAHASIRPPPR</sequence>
<evidence type="ECO:0000313" key="2">
    <source>
        <dbReference type="EMBL" id="KAF2851055.1"/>
    </source>
</evidence>
<gene>
    <name evidence="2" type="ORF">T440DRAFT_468174</name>
</gene>
<keyword evidence="3" id="KW-1185">Reference proteome</keyword>
<keyword evidence="1" id="KW-0472">Membrane</keyword>
<accession>A0A6A7B9J5</accession>
<name>A0A6A7B9J5_9PLEO</name>
<dbReference type="EMBL" id="MU006304">
    <property type="protein sequence ID" value="KAF2851055.1"/>
    <property type="molecule type" value="Genomic_DNA"/>
</dbReference>
<dbReference type="AlphaFoldDB" id="A0A6A7B9J5"/>
<evidence type="ECO:0000313" key="3">
    <source>
        <dbReference type="Proteomes" id="UP000799423"/>
    </source>
</evidence>
<feature type="transmembrane region" description="Helical" evidence="1">
    <location>
        <begin position="38"/>
        <end position="59"/>
    </location>
</feature>
<protein>
    <submittedName>
        <fullName evidence="2">Uncharacterized protein</fullName>
    </submittedName>
</protein>
<organism evidence="2 3">
    <name type="scientific">Plenodomus tracheiphilus IPT5</name>
    <dbReference type="NCBI Taxonomy" id="1408161"/>
    <lineage>
        <taxon>Eukaryota</taxon>
        <taxon>Fungi</taxon>
        <taxon>Dikarya</taxon>
        <taxon>Ascomycota</taxon>
        <taxon>Pezizomycotina</taxon>
        <taxon>Dothideomycetes</taxon>
        <taxon>Pleosporomycetidae</taxon>
        <taxon>Pleosporales</taxon>
        <taxon>Pleosporineae</taxon>
        <taxon>Leptosphaeriaceae</taxon>
        <taxon>Plenodomus</taxon>
    </lineage>
</organism>
<dbReference type="Proteomes" id="UP000799423">
    <property type="component" value="Unassembled WGS sequence"/>
</dbReference>
<keyword evidence="1" id="KW-1133">Transmembrane helix</keyword>
<evidence type="ECO:0000256" key="1">
    <source>
        <dbReference type="SAM" id="Phobius"/>
    </source>
</evidence>
<reference evidence="2" key="1">
    <citation type="submission" date="2020-01" db="EMBL/GenBank/DDBJ databases">
        <authorList>
            <consortium name="DOE Joint Genome Institute"/>
            <person name="Haridas S."/>
            <person name="Albert R."/>
            <person name="Binder M."/>
            <person name="Bloem J."/>
            <person name="Labutti K."/>
            <person name="Salamov A."/>
            <person name="Andreopoulos B."/>
            <person name="Baker S.E."/>
            <person name="Barry K."/>
            <person name="Bills G."/>
            <person name="Bluhm B.H."/>
            <person name="Cannon C."/>
            <person name="Castanera R."/>
            <person name="Culley D.E."/>
            <person name="Daum C."/>
            <person name="Ezra D."/>
            <person name="Gonzalez J.B."/>
            <person name="Henrissat B."/>
            <person name="Kuo A."/>
            <person name="Liang C."/>
            <person name="Lipzen A."/>
            <person name="Lutzoni F."/>
            <person name="Magnuson J."/>
            <person name="Mondo S."/>
            <person name="Nolan M."/>
            <person name="Ohm R."/>
            <person name="Pangilinan J."/>
            <person name="Park H.-J."/>
            <person name="Ramirez L."/>
            <person name="Alfaro M."/>
            <person name="Sun H."/>
            <person name="Tritt A."/>
            <person name="Yoshinaga Y."/>
            <person name="Zwiers L.-H."/>
            <person name="Turgeon B.G."/>
            <person name="Goodwin S.B."/>
            <person name="Spatafora J.W."/>
            <person name="Crous P.W."/>
            <person name="Grigoriev I.V."/>
        </authorList>
    </citation>
    <scope>NUCLEOTIDE SEQUENCE</scope>
    <source>
        <strain evidence="2">IPT5</strain>
    </source>
</reference>
<feature type="non-terminal residue" evidence="2">
    <location>
        <position position="1"/>
    </location>
</feature>
<proteinExistence type="predicted"/>
<keyword evidence="1" id="KW-0812">Transmembrane</keyword>